<sequence>MRLFPIVVAGLATFAQSQENNVRCRSEPPEGFLADSQALQKRGSLDKYDVPVNQSKLLLDAYFHVVTATPNEITEEQLHQQIGVLNDNFQPYDIQFKLRDIDWTLNATWANNTYDYWMKKKLHRGDYKTLNVYFISRMTGGGLGECTFPQNHTDPSFDTIKFMDGCTVDAQTVPGGKRKEANLGKTTTHEVGHWFGLYHTFYGGCTFGDGIDDTPAQGEPGSPEFGCDEPRDTCPDEPGNDPMFNYMDYSGDACYREFTPGQKARMFENYYAYRAHW</sequence>
<accession>A0ACC1SKR0</accession>
<gene>
    <name evidence="1" type="ORF">NM208_g4411</name>
</gene>
<comment type="caution">
    <text evidence="1">The sequence shown here is derived from an EMBL/GenBank/DDBJ whole genome shotgun (WGS) entry which is preliminary data.</text>
</comment>
<keyword evidence="2" id="KW-1185">Reference proteome</keyword>
<proteinExistence type="predicted"/>
<evidence type="ECO:0000313" key="1">
    <source>
        <dbReference type="EMBL" id="KAJ3541842.1"/>
    </source>
</evidence>
<evidence type="ECO:0000313" key="2">
    <source>
        <dbReference type="Proteomes" id="UP001148629"/>
    </source>
</evidence>
<dbReference type="EMBL" id="JANRMS010000328">
    <property type="protein sequence ID" value="KAJ3541842.1"/>
    <property type="molecule type" value="Genomic_DNA"/>
</dbReference>
<organism evidence="1 2">
    <name type="scientific">Fusarium decemcellulare</name>
    <dbReference type="NCBI Taxonomy" id="57161"/>
    <lineage>
        <taxon>Eukaryota</taxon>
        <taxon>Fungi</taxon>
        <taxon>Dikarya</taxon>
        <taxon>Ascomycota</taxon>
        <taxon>Pezizomycotina</taxon>
        <taxon>Sordariomycetes</taxon>
        <taxon>Hypocreomycetidae</taxon>
        <taxon>Hypocreales</taxon>
        <taxon>Nectriaceae</taxon>
        <taxon>Fusarium</taxon>
        <taxon>Fusarium decemcellulare species complex</taxon>
    </lineage>
</organism>
<protein>
    <submittedName>
        <fullName evidence="1">Uncharacterized protein</fullName>
    </submittedName>
</protein>
<reference evidence="1" key="1">
    <citation type="submission" date="2022-08" db="EMBL/GenBank/DDBJ databases">
        <title>Genome Sequence of Fusarium decemcellulare.</title>
        <authorList>
            <person name="Buettner E."/>
        </authorList>
    </citation>
    <scope>NUCLEOTIDE SEQUENCE</scope>
    <source>
        <strain evidence="1">Babe19</strain>
    </source>
</reference>
<name>A0ACC1SKR0_9HYPO</name>
<dbReference type="Proteomes" id="UP001148629">
    <property type="component" value="Unassembled WGS sequence"/>
</dbReference>